<protein>
    <submittedName>
        <fullName evidence="1">Uncharacterized protein</fullName>
    </submittedName>
</protein>
<evidence type="ECO:0000313" key="2">
    <source>
        <dbReference type="Proteomes" id="UP001139035"/>
    </source>
</evidence>
<keyword evidence="2" id="KW-1185">Reference proteome</keyword>
<dbReference type="AlphaFoldDB" id="A0A9X1P078"/>
<proteinExistence type="predicted"/>
<accession>A0A9X1P078</accession>
<dbReference type="RefSeq" id="WP_233719284.1">
    <property type="nucleotide sequence ID" value="NZ_JAJUWU010000008.1"/>
</dbReference>
<dbReference type="Proteomes" id="UP001139035">
    <property type="component" value="Unassembled WGS sequence"/>
</dbReference>
<dbReference type="EMBL" id="JAJUWU010000008">
    <property type="protein sequence ID" value="MCE7028118.1"/>
    <property type="molecule type" value="Genomic_DNA"/>
</dbReference>
<organism evidence="1 2">
    <name type="scientific">Jiella avicenniae</name>
    <dbReference type="NCBI Taxonomy" id="2907202"/>
    <lineage>
        <taxon>Bacteria</taxon>
        <taxon>Pseudomonadati</taxon>
        <taxon>Pseudomonadota</taxon>
        <taxon>Alphaproteobacteria</taxon>
        <taxon>Hyphomicrobiales</taxon>
        <taxon>Aurantimonadaceae</taxon>
        <taxon>Jiella</taxon>
    </lineage>
</organism>
<gene>
    <name evidence="1" type="ORF">LZD57_08970</name>
</gene>
<name>A0A9X1P078_9HYPH</name>
<comment type="caution">
    <text evidence="1">The sequence shown here is derived from an EMBL/GenBank/DDBJ whole genome shotgun (WGS) entry which is preliminary data.</text>
</comment>
<reference evidence="1" key="1">
    <citation type="submission" date="2022-01" db="EMBL/GenBank/DDBJ databases">
        <title>Jiella avicenniae sp. nov., a novel endophytic bacterium isolated from bark of Avicennia marina.</title>
        <authorList>
            <person name="Tuo L."/>
        </authorList>
    </citation>
    <scope>NUCLEOTIDE SEQUENCE</scope>
    <source>
        <strain evidence="1">CBK1P-4</strain>
    </source>
</reference>
<evidence type="ECO:0000313" key="1">
    <source>
        <dbReference type="EMBL" id="MCE7028118.1"/>
    </source>
</evidence>
<sequence>MAGTHPITIEKGQHSLLMRWRIQRCVNRVLADETAQVSDFHDLKSTFLGSMPTGKGPPVILAACNEHYYWDFARTMLRSIDRHRQPERFHLHLCEPSDAVHADIRELAARLSAIDLTVTWDEGYGARLPRHEPIYFACVRFLLAPLVLAATQSSVLCLDIDGIARRPITPAYEEMRGDEDVRLIKRPAKRNSSRKVLASAVGFNATPSAIRFADRLARSITGMLKMRPGYHVDQIALHLLVAALEERGELRTAQMPMAFADHEFNETSAIWTAKGWKRKNAERYRAEMALIEPANPEAPNFEAQRP</sequence>